<proteinExistence type="predicted"/>
<evidence type="ECO:0000313" key="1">
    <source>
        <dbReference type="EMBL" id="UYV77313.1"/>
    </source>
</evidence>
<evidence type="ECO:0000313" key="2">
    <source>
        <dbReference type="Proteomes" id="UP001235939"/>
    </source>
</evidence>
<dbReference type="Proteomes" id="UP001235939">
    <property type="component" value="Chromosome 15"/>
</dbReference>
<sequence length="166" mass="18739">MSKVFELLTCRGIMAVDRNKFTIMSYYRRGQIELGLSVTLEGDVGGALQSFARVITFADDVTFVVWSSNIYDLQYNITKCLVKIKAWCEKEAEMKLTDENLLVSTVTAKEELGEDDDTTVTQRLPSLREARTAAEKVLLFLKHSKRATSDDVNLSADLLRRVYAIS</sequence>
<keyword evidence="2" id="KW-1185">Reference proteome</keyword>
<protein>
    <submittedName>
        <fullName evidence="1">Uncharacterized protein</fullName>
    </submittedName>
</protein>
<reference evidence="1 2" key="1">
    <citation type="submission" date="2022-01" db="EMBL/GenBank/DDBJ databases">
        <title>A chromosomal length assembly of Cordylochernes scorpioides.</title>
        <authorList>
            <person name="Zeh D."/>
            <person name="Zeh J."/>
        </authorList>
    </citation>
    <scope>NUCLEOTIDE SEQUENCE [LARGE SCALE GENOMIC DNA]</scope>
    <source>
        <strain evidence="1">IN4F17</strain>
        <tissue evidence="1">Whole Body</tissue>
    </source>
</reference>
<dbReference type="EMBL" id="CP092877">
    <property type="protein sequence ID" value="UYV77313.1"/>
    <property type="molecule type" value="Genomic_DNA"/>
</dbReference>
<name>A0ABY6L842_9ARAC</name>
<organism evidence="1 2">
    <name type="scientific">Cordylochernes scorpioides</name>
    <dbReference type="NCBI Taxonomy" id="51811"/>
    <lineage>
        <taxon>Eukaryota</taxon>
        <taxon>Metazoa</taxon>
        <taxon>Ecdysozoa</taxon>
        <taxon>Arthropoda</taxon>
        <taxon>Chelicerata</taxon>
        <taxon>Arachnida</taxon>
        <taxon>Pseudoscorpiones</taxon>
        <taxon>Cheliferoidea</taxon>
        <taxon>Chernetidae</taxon>
        <taxon>Cordylochernes</taxon>
    </lineage>
</organism>
<accession>A0ABY6L842</accession>
<gene>
    <name evidence="1" type="ORF">LAZ67_15000468</name>
</gene>